<evidence type="ECO:0000313" key="1">
    <source>
        <dbReference type="EMBL" id="GIY38970.1"/>
    </source>
</evidence>
<keyword evidence="2" id="KW-1185">Reference proteome</keyword>
<gene>
    <name evidence="1" type="primary">X975_15533</name>
    <name evidence="1" type="ORF">CEXT_502271</name>
</gene>
<reference evidence="1 2" key="1">
    <citation type="submission" date="2021-06" db="EMBL/GenBank/DDBJ databases">
        <title>Caerostris extrusa draft genome.</title>
        <authorList>
            <person name="Kono N."/>
            <person name="Arakawa K."/>
        </authorList>
    </citation>
    <scope>NUCLEOTIDE SEQUENCE [LARGE SCALE GENOMIC DNA]</scope>
</reference>
<protein>
    <submittedName>
        <fullName evidence="1">Kinesin-like protein KIF13A</fullName>
    </submittedName>
</protein>
<dbReference type="AlphaFoldDB" id="A0AAV4SY48"/>
<comment type="caution">
    <text evidence="1">The sequence shown here is derived from an EMBL/GenBank/DDBJ whole genome shotgun (WGS) entry which is preliminary data.</text>
</comment>
<dbReference type="Proteomes" id="UP001054945">
    <property type="component" value="Unassembled WGS sequence"/>
</dbReference>
<sequence length="82" mass="9597">MAALEKQHEEDKQIALDKQRQMYERQLQILRNQMSPGTPYSPYPPFDLLGLGKYTPAGTPTSNVQSRMERWAQDRDELFKKV</sequence>
<name>A0AAV4SY48_CAEEX</name>
<dbReference type="EMBL" id="BPLR01010383">
    <property type="protein sequence ID" value="GIY38970.1"/>
    <property type="molecule type" value="Genomic_DNA"/>
</dbReference>
<organism evidence="1 2">
    <name type="scientific">Caerostris extrusa</name>
    <name type="common">Bark spider</name>
    <name type="synonym">Caerostris bankana</name>
    <dbReference type="NCBI Taxonomy" id="172846"/>
    <lineage>
        <taxon>Eukaryota</taxon>
        <taxon>Metazoa</taxon>
        <taxon>Ecdysozoa</taxon>
        <taxon>Arthropoda</taxon>
        <taxon>Chelicerata</taxon>
        <taxon>Arachnida</taxon>
        <taxon>Araneae</taxon>
        <taxon>Araneomorphae</taxon>
        <taxon>Entelegynae</taxon>
        <taxon>Araneoidea</taxon>
        <taxon>Araneidae</taxon>
        <taxon>Caerostris</taxon>
    </lineage>
</organism>
<evidence type="ECO:0000313" key="2">
    <source>
        <dbReference type="Proteomes" id="UP001054945"/>
    </source>
</evidence>
<accession>A0AAV4SY48</accession>
<proteinExistence type="predicted"/>